<evidence type="ECO:0008006" key="3">
    <source>
        <dbReference type="Google" id="ProtNLM"/>
    </source>
</evidence>
<evidence type="ECO:0000313" key="1">
    <source>
        <dbReference type="EMBL" id="MCK7616021.1"/>
    </source>
</evidence>
<name>A0ABT0H2X9_9HYPH</name>
<accession>A0ABT0H2X9</accession>
<gene>
    <name evidence="1" type="ORF">M0H32_28015</name>
</gene>
<comment type="caution">
    <text evidence="1">The sequence shown here is derived from an EMBL/GenBank/DDBJ whole genome shotgun (WGS) entry which is preliminary data.</text>
</comment>
<dbReference type="EMBL" id="JALNMJ010000038">
    <property type="protein sequence ID" value="MCK7616021.1"/>
    <property type="molecule type" value="Genomic_DNA"/>
</dbReference>
<dbReference type="RefSeq" id="WP_248159958.1">
    <property type="nucleotide sequence ID" value="NZ_JALNMJ010000038.1"/>
</dbReference>
<organism evidence="1 2">
    <name type="scientific">Roseibium sediminicola</name>
    <dbReference type="NCBI Taxonomy" id="2933272"/>
    <lineage>
        <taxon>Bacteria</taxon>
        <taxon>Pseudomonadati</taxon>
        <taxon>Pseudomonadota</taxon>
        <taxon>Alphaproteobacteria</taxon>
        <taxon>Hyphomicrobiales</taxon>
        <taxon>Stappiaceae</taxon>
        <taxon>Roseibium</taxon>
    </lineage>
</organism>
<dbReference type="Proteomes" id="UP001431221">
    <property type="component" value="Unassembled WGS sequence"/>
</dbReference>
<keyword evidence="2" id="KW-1185">Reference proteome</keyword>
<evidence type="ECO:0000313" key="2">
    <source>
        <dbReference type="Proteomes" id="UP001431221"/>
    </source>
</evidence>
<protein>
    <recommendedName>
        <fullName evidence="3">HTH luxR-type domain-containing protein</fullName>
    </recommendedName>
</protein>
<reference evidence="1" key="1">
    <citation type="submission" date="2022-04" db="EMBL/GenBank/DDBJ databases">
        <title>Roseibium sp. CAU 1639 isolated from mud.</title>
        <authorList>
            <person name="Kim W."/>
        </authorList>
    </citation>
    <scope>NUCLEOTIDE SEQUENCE</scope>
    <source>
        <strain evidence="1">CAU 1639</strain>
    </source>
</reference>
<proteinExistence type="predicted"/>
<sequence length="278" mass="32031">MPFTEMELVWLLKAAGQKDVDIAVRVGSHDKTIRNIKKGLGRKSSAYEDGLEIMVSEFVSYPWSQLAHDQVRRMLGLIRTARWNDFHKSYAFSGESSFNLAMQIDSEGPVSEDDWGHALVAYAFKLGMQLSSLTAHVQHREGWEEAAGLMLKLLGKSNEDWAKVLRFKVAGNRIILVWKRTPHEKRANAEMRELIETSGYSDHLIGFNEIIPKDPVAPFNALAIASRFGNQDRYQDLYERLVKADGRYRNLETLEDPDFDTDFDDFRRWYRSNRKKVA</sequence>